<dbReference type="AlphaFoldDB" id="A0A2U3BAQ9"/>
<keyword evidence="2 10" id="KW-0597">Phosphoprotein</keyword>
<evidence type="ECO:0000256" key="8">
    <source>
        <dbReference type="ARBA" id="ARBA00022989"/>
    </source>
</evidence>
<dbReference type="Pfam" id="PF03116">
    <property type="entry name" value="NQR2_RnfD_RnfE"/>
    <property type="match status" value="1"/>
</dbReference>
<protein>
    <recommendedName>
        <fullName evidence="10">Ion-translocating oxidoreductase complex subunit D</fullName>
        <ecNumber evidence="10">7.-.-.-</ecNumber>
    </recommendedName>
    <alternativeName>
        <fullName evidence="10">Rnf electron transport complex subunit D</fullName>
    </alternativeName>
</protein>
<feature type="transmembrane region" description="Helical" evidence="10">
    <location>
        <begin position="218"/>
        <end position="237"/>
    </location>
</feature>
<keyword evidence="9 10" id="KW-0472">Membrane</keyword>
<feature type="transmembrane region" description="Helical" evidence="10">
    <location>
        <begin position="44"/>
        <end position="63"/>
    </location>
</feature>
<name>A0A2U3BAQ9_9VIBR</name>
<keyword evidence="6 10" id="KW-1278">Translocase</keyword>
<keyword evidence="10" id="KW-1003">Cell membrane</keyword>
<comment type="subunit">
    <text evidence="10">The complex is composed of six subunits: RnfA, RnfB, RnfC, RnfD, RnfE and RnfG.</text>
</comment>
<dbReference type="PANTHER" id="PTHR30578:SF0">
    <property type="entry name" value="ION-TRANSLOCATING OXIDOREDUCTASE COMPLEX SUBUNIT D"/>
    <property type="match status" value="1"/>
</dbReference>
<evidence type="ECO:0000256" key="3">
    <source>
        <dbReference type="ARBA" id="ARBA00022630"/>
    </source>
</evidence>
<keyword evidence="12" id="KW-1185">Reference proteome</keyword>
<dbReference type="GO" id="GO:0005886">
    <property type="term" value="C:plasma membrane"/>
    <property type="evidence" value="ECO:0007669"/>
    <property type="project" value="UniProtKB-SubCell"/>
</dbReference>
<dbReference type="InterPro" id="IPR004338">
    <property type="entry name" value="NqrB/RnfD"/>
</dbReference>
<keyword evidence="7 10" id="KW-0249">Electron transport</keyword>
<comment type="caution">
    <text evidence="11">The sequence shown here is derived from an EMBL/GenBank/DDBJ whole genome shotgun (WGS) entry which is preliminary data.</text>
</comment>
<feature type="modified residue" description="FMN phosphoryl threonine" evidence="10">
    <location>
        <position position="171"/>
    </location>
</feature>
<keyword evidence="5 10" id="KW-0812">Transmembrane</keyword>
<dbReference type="GO" id="GO:0022900">
    <property type="term" value="P:electron transport chain"/>
    <property type="evidence" value="ECO:0007669"/>
    <property type="project" value="UniProtKB-UniRule"/>
</dbReference>
<dbReference type="GO" id="GO:0055085">
    <property type="term" value="P:transmembrane transport"/>
    <property type="evidence" value="ECO:0007669"/>
    <property type="project" value="InterPro"/>
</dbReference>
<comment type="similarity">
    <text evidence="10">Belongs to the NqrB/RnfD family.</text>
</comment>
<dbReference type="InterPro" id="IPR011303">
    <property type="entry name" value="RnfD_bac"/>
</dbReference>
<keyword evidence="4 10" id="KW-0288">FMN</keyword>
<organism evidence="11 12">
    <name type="scientific">Vibrio albus</name>
    <dbReference type="NCBI Taxonomy" id="2200953"/>
    <lineage>
        <taxon>Bacteria</taxon>
        <taxon>Pseudomonadati</taxon>
        <taxon>Pseudomonadota</taxon>
        <taxon>Gammaproteobacteria</taxon>
        <taxon>Vibrionales</taxon>
        <taxon>Vibrionaceae</taxon>
        <taxon>Vibrio</taxon>
    </lineage>
</organism>
<dbReference type="EC" id="7.-.-.-" evidence="10"/>
<dbReference type="RefSeq" id="WP_109319134.1">
    <property type="nucleotide sequence ID" value="NZ_QFWT01000003.1"/>
</dbReference>
<keyword evidence="10" id="KW-0997">Cell inner membrane</keyword>
<comment type="cofactor">
    <cofactor evidence="10">
        <name>FMN</name>
        <dbReference type="ChEBI" id="CHEBI:58210"/>
    </cofactor>
</comment>
<feature type="transmembrane region" description="Helical" evidence="10">
    <location>
        <begin position="243"/>
        <end position="264"/>
    </location>
</feature>
<dbReference type="PANTHER" id="PTHR30578">
    <property type="entry name" value="ELECTRON TRANSPORT COMPLEX PROTEIN RNFD"/>
    <property type="match status" value="1"/>
</dbReference>
<accession>A0A2U3BAQ9</accession>
<comment type="function">
    <text evidence="10">Part of a membrane-bound complex that couples electron transfer with translocation of ions across the membrane.</text>
</comment>
<evidence type="ECO:0000256" key="6">
    <source>
        <dbReference type="ARBA" id="ARBA00022967"/>
    </source>
</evidence>
<evidence type="ECO:0000313" key="12">
    <source>
        <dbReference type="Proteomes" id="UP000245362"/>
    </source>
</evidence>
<comment type="subcellular location">
    <subcellularLocation>
        <location evidence="10">Cell inner membrane</location>
        <topology evidence="10">Multi-pass membrane protein</topology>
    </subcellularLocation>
</comment>
<keyword evidence="8 10" id="KW-1133">Transmembrane helix</keyword>
<dbReference type="Proteomes" id="UP000245362">
    <property type="component" value="Unassembled WGS sequence"/>
</dbReference>
<sequence>MINYSSAMGPFSHSENTSVRIMYTVVLTLVPAMAFGVYQFGLNTLYVLLLTAVAAMLSEYICLKIMGRNAKACLDGSALLTGLLLAMSLPPTAPLWMSAFGAVFAIVVGKQIYGGLGQNLFNPAMLARVMLLICFPVEMTNWSAPAPIDFAGNQVNVPDQWLQFDGVTSATSLSGVVDESTKALSLFFGSHAGSLGETSALFILLGGIYLIYKGIVNWVIPVAFLCGIGIPAAISSFVNPSEFLPLTTHLFSGAAMLGAFYIATDLVTSPTSLKGQLVYGAACGLIVWLIRSFGSYPEGVAFAVLIMNSASPLIDHYLRPDIFGSRSVVEK</sequence>
<keyword evidence="1 10" id="KW-0813">Transport</keyword>
<feature type="transmembrane region" description="Helical" evidence="10">
    <location>
        <begin position="192"/>
        <end position="211"/>
    </location>
</feature>
<dbReference type="HAMAP" id="MF_00462">
    <property type="entry name" value="RsxD_RnfD"/>
    <property type="match status" value="1"/>
</dbReference>
<evidence type="ECO:0000256" key="2">
    <source>
        <dbReference type="ARBA" id="ARBA00022553"/>
    </source>
</evidence>
<evidence type="ECO:0000256" key="4">
    <source>
        <dbReference type="ARBA" id="ARBA00022643"/>
    </source>
</evidence>
<proteinExistence type="inferred from homology"/>
<keyword evidence="3 10" id="KW-0285">Flavoprotein</keyword>
<feature type="transmembrane region" description="Helical" evidence="10">
    <location>
        <begin position="21"/>
        <end position="38"/>
    </location>
</feature>
<evidence type="ECO:0000256" key="7">
    <source>
        <dbReference type="ARBA" id="ARBA00022982"/>
    </source>
</evidence>
<evidence type="ECO:0000313" key="11">
    <source>
        <dbReference type="EMBL" id="PWI33882.1"/>
    </source>
</evidence>
<evidence type="ECO:0000256" key="5">
    <source>
        <dbReference type="ARBA" id="ARBA00022692"/>
    </source>
</evidence>
<evidence type="ECO:0000256" key="9">
    <source>
        <dbReference type="ARBA" id="ARBA00023136"/>
    </source>
</evidence>
<feature type="transmembrane region" description="Helical" evidence="10">
    <location>
        <begin position="276"/>
        <end position="294"/>
    </location>
</feature>
<evidence type="ECO:0000256" key="10">
    <source>
        <dbReference type="HAMAP-Rule" id="MF_00462"/>
    </source>
</evidence>
<dbReference type="EMBL" id="QFWT01000003">
    <property type="protein sequence ID" value="PWI33882.1"/>
    <property type="molecule type" value="Genomic_DNA"/>
</dbReference>
<dbReference type="OrthoDB" id="9776359at2"/>
<feature type="transmembrane region" description="Helical" evidence="10">
    <location>
        <begin position="72"/>
        <end position="89"/>
    </location>
</feature>
<gene>
    <name evidence="10" type="primary">rnfD</name>
    <name evidence="11" type="ORF">DI392_06695</name>
</gene>
<reference evidence="11 12" key="1">
    <citation type="submission" date="2018-05" db="EMBL/GenBank/DDBJ databases">
        <title>Vibrio limimaris sp. nov., isolated from marine sediment.</title>
        <authorList>
            <person name="Li C.-M."/>
        </authorList>
    </citation>
    <scope>NUCLEOTIDE SEQUENCE [LARGE SCALE GENOMIC DNA]</scope>
    <source>
        <strain evidence="11 12">E4404</strain>
    </source>
</reference>
<evidence type="ECO:0000256" key="1">
    <source>
        <dbReference type="ARBA" id="ARBA00022448"/>
    </source>
</evidence>
<dbReference type="NCBIfam" id="TIGR01946">
    <property type="entry name" value="rnfD"/>
    <property type="match status" value="1"/>
</dbReference>